<name>A0A7I8V977_9ANNE</name>
<dbReference type="Pfam" id="PF00620">
    <property type="entry name" value="RhoGAP"/>
    <property type="match status" value="1"/>
</dbReference>
<dbReference type="EMBL" id="CAJFCJ010000002">
    <property type="protein sequence ID" value="CAD5112226.1"/>
    <property type="molecule type" value="Genomic_DNA"/>
</dbReference>
<dbReference type="InterPro" id="IPR008936">
    <property type="entry name" value="Rho_GTPase_activation_prot"/>
</dbReference>
<reference evidence="4 5" key="1">
    <citation type="submission" date="2020-08" db="EMBL/GenBank/DDBJ databases">
        <authorList>
            <person name="Hejnol A."/>
        </authorList>
    </citation>
    <scope>NUCLEOTIDE SEQUENCE [LARGE SCALE GENOMIC DNA]</scope>
</reference>
<evidence type="ECO:0000256" key="1">
    <source>
        <dbReference type="ARBA" id="ARBA00022468"/>
    </source>
</evidence>
<feature type="compositionally biased region" description="Basic residues" evidence="2">
    <location>
        <begin position="381"/>
        <end position="392"/>
    </location>
</feature>
<sequence length="510" mass="57556">MDGESIRVVNRLKNTNAAKFETMCKMHLSFLLHLDGDQLQEFLSEKELNKARVHFPFYKRKPTKEKAEKSASDGVFGSCLSHRTIQAISPVIEFLKEEKNVKQEGLFRKSGHQVRQRQLRSKIHNWEDVTMELEDGVYSPHDCASVLKGFLGEMPEPLLTEAHYLAYCQIPDFAKRCTNLDDKKRAEEKQVSTLQLLLQLLPKPNSQLLNYVLQLLHLVASNADNKMTADNLGTMFAPHILVPRKLPPCELQAAAANGGRIVSFMIQKEPQLSQMPEALVRDIKKYWEEVESSFCDKNTGEDIVNTTKSFTDRAASAAEDDGGRYQDYQLSLLATHIANMPDCSRKRKLLKNYKKMNGVIGTPQKQHKRTRSFGDTIKKIMHRSQSRSRKYSAHQQIRYSSSSSSSSSRSHNSVHSSDSYTPLGCSPVVKIDDNDEVYTESPVRIVDLQEGTSKKRKPGKENNDPNDGLDSSDSPCASPISKTMRKAPKSLQKHIMTPGCRVPFAVMNTP</sequence>
<feature type="region of interest" description="Disordered" evidence="2">
    <location>
        <begin position="441"/>
        <end position="494"/>
    </location>
</feature>
<feature type="domain" description="Rho-GAP" evidence="3">
    <location>
        <begin position="78"/>
        <end position="273"/>
    </location>
</feature>
<dbReference type="Proteomes" id="UP000549394">
    <property type="component" value="Unassembled WGS sequence"/>
</dbReference>
<organism evidence="4 5">
    <name type="scientific">Dimorphilus gyrociliatus</name>
    <dbReference type="NCBI Taxonomy" id="2664684"/>
    <lineage>
        <taxon>Eukaryota</taxon>
        <taxon>Metazoa</taxon>
        <taxon>Spiralia</taxon>
        <taxon>Lophotrochozoa</taxon>
        <taxon>Annelida</taxon>
        <taxon>Polychaeta</taxon>
        <taxon>Polychaeta incertae sedis</taxon>
        <taxon>Dinophilidae</taxon>
        <taxon>Dimorphilus</taxon>
    </lineage>
</organism>
<protein>
    <submittedName>
        <fullName evidence="4">DgyrCDS1456</fullName>
    </submittedName>
</protein>
<dbReference type="SMART" id="SM00324">
    <property type="entry name" value="RhoGAP"/>
    <property type="match status" value="1"/>
</dbReference>
<evidence type="ECO:0000259" key="3">
    <source>
        <dbReference type="PROSITE" id="PS50238"/>
    </source>
</evidence>
<proteinExistence type="predicted"/>
<dbReference type="PANTHER" id="PTHR14963:SF7">
    <property type="entry name" value="RHO GTPASE-ACTIVATING PROTEIN 19"/>
    <property type="match status" value="1"/>
</dbReference>
<dbReference type="OrthoDB" id="10061772at2759"/>
<dbReference type="GO" id="GO:0005737">
    <property type="term" value="C:cytoplasm"/>
    <property type="evidence" value="ECO:0007669"/>
    <property type="project" value="TreeGrafter"/>
</dbReference>
<evidence type="ECO:0000313" key="4">
    <source>
        <dbReference type="EMBL" id="CAD5112226.1"/>
    </source>
</evidence>
<dbReference type="InterPro" id="IPR000198">
    <property type="entry name" value="RhoGAP_dom"/>
</dbReference>
<dbReference type="GO" id="GO:0051056">
    <property type="term" value="P:regulation of small GTPase mediated signal transduction"/>
    <property type="evidence" value="ECO:0007669"/>
    <property type="project" value="TreeGrafter"/>
</dbReference>
<dbReference type="AlphaFoldDB" id="A0A7I8V977"/>
<dbReference type="Gene3D" id="1.10.555.10">
    <property type="entry name" value="Rho GTPase activation protein"/>
    <property type="match status" value="1"/>
</dbReference>
<dbReference type="SUPFAM" id="SSF48350">
    <property type="entry name" value="GTPase activation domain, GAP"/>
    <property type="match status" value="1"/>
</dbReference>
<dbReference type="GO" id="GO:0007165">
    <property type="term" value="P:signal transduction"/>
    <property type="evidence" value="ECO:0007669"/>
    <property type="project" value="InterPro"/>
</dbReference>
<keyword evidence="1" id="KW-0343">GTPase activation</keyword>
<comment type="caution">
    <text evidence="4">The sequence shown here is derived from an EMBL/GenBank/DDBJ whole genome shotgun (WGS) entry which is preliminary data.</text>
</comment>
<keyword evidence="5" id="KW-1185">Reference proteome</keyword>
<evidence type="ECO:0000313" key="5">
    <source>
        <dbReference type="Proteomes" id="UP000549394"/>
    </source>
</evidence>
<gene>
    <name evidence="4" type="ORF">DGYR_LOCUS1412</name>
</gene>
<dbReference type="GO" id="GO:0005096">
    <property type="term" value="F:GTPase activator activity"/>
    <property type="evidence" value="ECO:0007669"/>
    <property type="project" value="UniProtKB-KW"/>
</dbReference>
<accession>A0A7I8V977</accession>
<evidence type="ECO:0000256" key="2">
    <source>
        <dbReference type="SAM" id="MobiDB-lite"/>
    </source>
</evidence>
<dbReference type="PANTHER" id="PTHR14963">
    <property type="entry name" value="RHO GTPASE ACTIVATING PROTEIN 18,19-RELATED"/>
    <property type="match status" value="1"/>
</dbReference>
<dbReference type="PROSITE" id="PS50238">
    <property type="entry name" value="RHOGAP"/>
    <property type="match status" value="1"/>
</dbReference>
<feature type="region of interest" description="Disordered" evidence="2">
    <location>
        <begin position="381"/>
        <end position="427"/>
    </location>
</feature>
<feature type="compositionally biased region" description="Low complexity" evidence="2">
    <location>
        <begin position="400"/>
        <end position="419"/>
    </location>
</feature>
<feature type="compositionally biased region" description="Basic residues" evidence="2">
    <location>
        <begin position="483"/>
        <end position="492"/>
    </location>
</feature>